<dbReference type="PROSITE" id="PS00375">
    <property type="entry name" value="UDPGT"/>
    <property type="match status" value="1"/>
</dbReference>
<dbReference type="PANTHER" id="PTHR11926">
    <property type="entry name" value="GLUCOSYL/GLUCURONOSYL TRANSFERASES"/>
    <property type="match status" value="1"/>
</dbReference>
<dbReference type="GO" id="GO:0080043">
    <property type="term" value="F:quercetin 3-O-glucosyltransferase activity"/>
    <property type="evidence" value="ECO:0007669"/>
    <property type="project" value="TreeGrafter"/>
</dbReference>
<reference evidence="4" key="1">
    <citation type="journal article" date="2019" name="Science">
        <title>Mutation of a bHLH transcription factor allowed almond domestication.</title>
        <authorList>
            <person name="Sanchez-Perez R."/>
            <person name="Pavan S."/>
            <person name="Mazzeo R."/>
            <person name="Moldovan C."/>
            <person name="Aiese Cigliano R."/>
            <person name="Del Cueto J."/>
            <person name="Ricciardi F."/>
            <person name="Lotti C."/>
            <person name="Ricciardi L."/>
            <person name="Dicenta F."/>
            <person name="Lopez-Marques R.L."/>
            <person name="Lindberg Moller B."/>
        </authorList>
    </citation>
    <scope>NUCLEOTIDE SEQUENCE</scope>
</reference>
<organism evidence="4">
    <name type="scientific">Prunus dulcis</name>
    <name type="common">Almond</name>
    <name type="synonym">Amygdalus dulcis</name>
    <dbReference type="NCBI Taxonomy" id="3755"/>
    <lineage>
        <taxon>Eukaryota</taxon>
        <taxon>Viridiplantae</taxon>
        <taxon>Streptophyta</taxon>
        <taxon>Embryophyta</taxon>
        <taxon>Tracheophyta</taxon>
        <taxon>Spermatophyta</taxon>
        <taxon>Magnoliopsida</taxon>
        <taxon>eudicotyledons</taxon>
        <taxon>Gunneridae</taxon>
        <taxon>Pentapetalae</taxon>
        <taxon>rosids</taxon>
        <taxon>fabids</taxon>
        <taxon>Rosales</taxon>
        <taxon>Rosaceae</taxon>
        <taxon>Amygdaloideae</taxon>
        <taxon>Amygdaleae</taxon>
        <taxon>Prunus</taxon>
    </lineage>
</organism>
<dbReference type="CDD" id="cd03784">
    <property type="entry name" value="GT1_Gtf-like"/>
    <property type="match status" value="3"/>
</dbReference>
<sequence length="1599" mass="179533">IVTVGGRTQPHPYNAISQAPTLKGPLTTLEFIHRRLIRSQGHPSSLWAYLALDLRPYQMGLPPYDKYATEDVPELSDSIRKNCLGPFKERPFKELKLGELSEVPLVTCIISDGVMGFGSRAAMELGIPEVQFWTASACGFVAKLLHSRAFHITFVNTEFNHRRLIRSKGPNSVKGLPDFQFETIPDGLPPSDKDATQDVPAICDSTRKTCLGPFKEPVAKINSSSQVPQVTCIVADGLTGFGRQAAQELGIPEVQFWTASACSFLGYLQYSELVKRGIVPFKDETFLHDGTLDTPIDWIPGMKNARLRDIPSFIRVTDVNDIMFDFLGSEARNCLKSSAIIFNTYDEFEHEVEVISTMFPNIYTIGPLKLLERHLPETETKLVESLSSNSWKEDTECLKWLDQKKPSSVVYVNYGSITTMTDQHLKEFAWGLANSKHPFLWIVRPDVVEGDSAILPNEFFEEIKERGYIASWCPQDQVLAHPPNVKRDEIEVLVKEILEGEKGMKMRQKAKELKKKAVEATDIGGSSYNNFDRLIKTQPHVVCVPYPSQGHPSSYTQRAFDNPEFNHRRLIRSQGHPSSLTGLPGFRFEAIPNGLPPSDKDATQDVPALSDSIRKNCLGPFKELLVKLGELSEMPPVTCIISDGVTGFGSRAAVELSIPEVQFWSIRYFTFFPKEILIYYQSEIKSLQRVVTLEGEMIPKEGEMGSIGEATKKLHAVCVPFPAQGHVNPMMQLAKLLHSRGFHITFVNTEFNHRRLIRSKGPDSVKGLPDFQFETIPDGLPPSDKDATQDVPAICDSTRKTCLGPFKELVTKINSSSQVPQVTCIVADGVTGFGRQAAQELGIPEVQFWTASACGFVGYLQYSELVKRGLVPFKDETFLHDGTLDTPIDWVPGMKNARLRDIPSFIRVTDVNDIMFDFLGSEARNCLKSSAIIFNTYDEFEHEVLEVISTMFPNIYTIGPLSCLRGICLKPKPNWSSLLAQTYGKQTQIKKPSSVVYVNYGSVTTMTDQHLKEFAWGLANSKHPFLWIVRPDVVEGDSAILPSEFFEEIKDRGYIASWCLQDQVLDHPSVGAFLTHCGWNSTIESVSGGVPVICWPFFAEQQTNCRYACTDWEIGMEVSPDVKRDEIEALVKEMLEGEKGMKMRQKAREWKKKALEATDIGGSSYNNFDRLINWRQNTTTPCSLRPYPSQGHVGPMMQLAKLLHSRGFHITFVNTEFNHRRLIRSQGHPSSLVGLPGFRFEAIPDGLPPSDKDATQYVPALSDSIRKNCLGPFKELLVKLGQLSEVPPVTCIISDGVMGFGSRAAVELGIPEVQFWTASACGFMGYLQYSELLKRGLVPFKEKNLDNQDDPLDVIIDWIPGMTNVRLKDIPYHPNEIMFDFMGSEAQNCLKSSAIIFNTFDEFEHQVLEAISGIFPNIYTIGPLPLLCRHVSADDSQIKSLSPSLWKEDRECVEWLDKRQPNSVVYVNYGSVTVMTEQHLKEFAWGLANSKHPFLWIVRADVVMGSDDSALLPPEYFVEIKDRGKIASWCTQEQVLAHPSVAVFLTHCGWNSILETVCEDELWICMQQLGIGLEVKHDVKRYEIEALVKEMMEGEKGRN</sequence>
<proteinExistence type="inferred from homology"/>
<dbReference type="InterPro" id="IPR002213">
    <property type="entry name" value="UDP_glucos_trans"/>
</dbReference>
<dbReference type="EMBL" id="AP021773">
    <property type="protein sequence ID" value="BBN70121.1"/>
    <property type="molecule type" value="Genomic_DNA"/>
</dbReference>
<protein>
    <submittedName>
        <fullName evidence="4">UDP-glucosyl transferase 85A2</fullName>
    </submittedName>
</protein>
<dbReference type="FunFam" id="3.40.50.2000:FF:000027">
    <property type="entry name" value="Glycosyltransferase"/>
    <property type="match status" value="1"/>
</dbReference>
<keyword evidence="2" id="KW-0328">Glycosyltransferase</keyword>
<dbReference type="Pfam" id="PF00201">
    <property type="entry name" value="UDPGT"/>
    <property type="match status" value="2"/>
</dbReference>
<dbReference type="FunFam" id="3.40.50.2000:FF:000055">
    <property type="entry name" value="Glycosyltransferase"/>
    <property type="match status" value="1"/>
</dbReference>
<evidence type="ECO:0000256" key="3">
    <source>
        <dbReference type="ARBA" id="ARBA00022679"/>
    </source>
</evidence>
<keyword evidence="3 4" id="KW-0808">Transferase</keyword>
<comment type="similarity">
    <text evidence="1">Belongs to the UDP-glycosyltransferase family.</text>
</comment>
<dbReference type="GO" id="GO:0080044">
    <property type="term" value="F:quercetin 7-O-glucosyltransferase activity"/>
    <property type="evidence" value="ECO:0007669"/>
    <property type="project" value="TreeGrafter"/>
</dbReference>
<dbReference type="InterPro" id="IPR035595">
    <property type="entry name" value="UDP_glycos_trans_CS"/>
</dbReference>
<accession>A0A5H2Y4A1</accession>
<dbReference type="FunFam" id="3.40.50.2000:FF:000065">
    <property type="entry name" value="Glycosyltransferase"/>
    <property type="match status" value="2"/>
</dbReference>
<name>A0A5H2Y4A1_PRUDU</name>
<dbReference type="PANTHER" id="PTHR11926:SF1365">
    <property type="entry name" value="GLYCOSYLTRANSFERASE"/>
    <property type="match status" value="1"/>
</dbReference>
<evidence type="ECO:0000256" key="2">
    <source>
        <dbReference type="ARBA" id="ARBA00022676"/>
    </source>
</evidence>
<dbReference type="Gene3D" id="3.40.50.2000">
    <property type="entry name" value="Glycogen Phosphorylase B"/>
    <property type="match status" value="8"/>
</dbReference>
<dbReference type="SUPFAM" id="SSF53756">
    <property type="entry name" value="UDP-Glycosyltransferase/glycogen phosphorylase"/>
    <property type="match status" value="5"/>
</dbReference>
<gene>
    <name evidence="4" type="ORF">Prudu_1436S001500</name>
</gene>
<evidence type="ECO:0000313" key="4">
    <source>
        <dbReference type="EMBL" id="BBN70121.1"/>
    </source>
</evidence>
<feature type="non-terminal residue" evidence="4">
    <location>
        <position position="1"/>
    </location>
</feature>
<evidence type="ECO:0000256" key="1">
    <source>
        <dbReference type="ARBA" id="ARBA00009995"/>
    </source>
</evidence>